<evidence type="ECO:0000313" key="4">
    <source>
        <dbReference type="Proteomes" id="UP000295270"/>
    </source>
</evidence>
<organism evidence="3 5">
    <name type="scientific">Flavobacterium circumlabens</name>
    <dbReference type="NCBI Taxonomy" id="2133765"/>
    <lineage>
        <taxon>Bacteria</taxon>
        <taxon>Pseudomonadati</taxon>
        <taxon>Bacteroidota</taxon>
        <taxon>Flavobacteriia</taxon>
        <taxon>Flavobacteriales</taxon>
        <taxon>Flavobacteriaceae</taxon>
        <taxon>Flavobacterium</taxon>
    </lineage>
</organism>
<dbReference type="OrthoDB" id="8480759at2"/>
<dbReference type="AlphaFoldDB" id="A0A4Y7UFE3"/>
<dbReference type="EMBL" id="QWDN01000002">
    <property type="protein sequence ID" value="TEB45190.1"/>
    <property type="molecule type" value="Genomic_DNA"/>
</dbReference>
<feature type="chain" id="PRO_5043204918" evidence="1">
    <location>
        <begin position="22"/>
        <end position="584"/>
    </location>
</feature>
<dbReference type="Pfam" id="PF14113">
    <property type="entry name" value="Tae4"/>
    <property type="match status" value="1"/>
</dbReference>
<evidence type="ECO:0000256" key="1">
    <source>
        <dbReference type="SAM" id="SignalP"/>
    </source>
</evidence>
<evidence type="ECO:0000313" key="2">
    <source>
        <dbReference type="EMBL" id="TCN59945.1"/>
    </source>
</evidence>
<dbReference type="InterPro" id="IPR025562">
    <property type="entry name" value="Tae4"/>
</dbReference>
<evidence type="ECO:0000313" key="3">
    <source>
        <dbReference type="EMBL" id="TEB45190.1"/>
    </source>
</evidence>
<name>A0A4Y7UFE3_9FLAO</name>
<reference evidence="3 5" key="2">
    <citation type="journal article" date="2018" name="Syst. Appl. Microbiol.">
        <title>Flavobacterium circumlabens sp. nov. and Flavobacterium cupreum sp. nov., two psychrotrophic species isolated from Antarctic environmental samples.</title>
        <authorList>
            <person name="Kralova S."/>
            <person name="Busse H.J."/>
            <person name="Svec P."/>
            <person name="Maslanova I."/>
            <person name="Stankova E."/>
            <person name="Bartak M."/>
            <person name="Sedlacek I."/>
        </authorList>
    </citation>
    <scope>NUCLEOTIDE SEQUENCE [LARGE SCALE GENOMIC DNA]</scope>
    <source>
        <strain evidence="3 5">CCM 8828</strain>
    </source>
</reference>
<proteinExistence type="predicted"/>
<accession>A0A4Y7UFE3</accession>
<keyword evidence="4" id="KW-1185">Reference proteome</keyword>
<protein>
    <submittedName>
        <fullName evidence="2">Type VI secretion system (T6SS) effector Tae4 (Amidase)</fullName>
    </submittedName>
</protein>
<dbReference type="EMBL" id="SLWA01000002">
    <property type="protein sequence ID" value="TCN59945.1"/>
    <property type="molecule type" value="Genomic_DNA"/>
</dbReference>
<gene>
    <name evidence="3" type="ORF">D0809_08450</name>
    <name evidence="2" type="ORF">EV142_102565</name>
</gene>
<reference evidence="2 4" key="1">
    <citation type="journal article" date="2015" name="Stand. Genomic Sci.">
        <title>Genomic Encyclopedia of Bacterial and Archaeal Type Strains, Phase III: the genomes of soil and plant-associated and newly described type strains.</title>
        <authorList>
            <person name="Whitman W.B."/>
            <person name="Woyke T."/>
            <person name="Klenk H.P."/>
            <person name="Zhou Y."/>
            <person name="Lilburn T.G."/>
            <person name="Beck B.J."/>
            <person name="De Vos P."/>
            <person name="Vandamme P."/>
            <person name="Eisen J.A."/>
            <person name="Garrity G."/>
            <person name="Hugenholtz P."/>
            <person name="Kyrpides N.C."/>
        </authorList>
    </citation>
    <scope>NUCLEOTIDE SEQUENCE [LARGE SCALE GENOMIC DNA]</scope>
    <source>
        <strain evidence="2 4">P5626</strain>
    </source>
</reference>
<evidence type="ECO:0000313" key="5">
    <source>
        <dbReference type="Proteomes" id="UP000298340"/>
    </source>
</evidence>
<comment type="caution">
    <text evidence="3">The sequence shown here is derived from an EMBL/GenBank/DDBJ whole genome shotgun (WGS) entry which is preliminary data.</text>
</comment>
<dbReference type="Proteomes" id="UP000298340">
    <property type="component" value="Unassembled WGS sequence"/>
</dbReference>
<dbReference type="Gene3D" id="3.90.1720.70">
    <property type="match status" value="1"/>
</dbReference>
<sequence length="584" mass="64947">MKKIKLGIVSLSLLLLLSNCNEETFDKPKEVSAATAVLSGIKQEDVTLDDIKNDDYLGPVLQKASKKVRQNKSSSKNPNPEIFNLDLSNEVKKFVLQDYTSYTIPILNDFVGSYVFQNLVIEKDKLRDAVYLVTYYPDENYQESIKQGLVAANDNIDFTGSKKMEYLYYKRKVNIDERSTVNSTNKKVAEAGFDDEIDEPLTICVETYKPKTCTAGGNHQPGEPCNGSSGQQPGWIVSVSCTNIPSPLPPPIGPGPGSVCSGCAEPGGPNRGGGNYFPKGSDNTNWAPKYICVKQGANGGCAKMEPYIPILTIPMDDPHNYYASVLSRDKVDLLLGFHYKEARKSIDYYLKNNKTPKGGYSIETRVFVNWALDYFKNNPTTTFKDFDNWFMGIQEGSDGGDPFDLHDYDGVQVQKQKLPGRNAFYNAFPKNGTAGMKSPEVYKLVGGHMFQENKDQNTNYENACAIRVSRGLNYSGKPIPVFRNKTGQQKSEKGSDGLNYILDASSLLSYMLKAYSDTPPLHLKNKTAQEYEKALNGKWGIYIMVPKTDGTFTASGHADFFSQSGCLSACYFNKAAEIYFWELK</sequence>
<keyword evidence="1" id="KW-0732">Signal</keyword>
<reference evidence="2" key="3">
    <citation type="submission" date="2019-03" db="EMBL/GenBank/DDBJ databases">
        <authorList>
            <person name="Whitman W."/>
            <person name="Huntemann M."/>
            <person name="Clum A."/>
            <person name="Pillay M."/>
            <person name="Palaniappan K."/>
            <person name="Varghese N."/>
            <person name="Mikhailova N."/>
            <person name="Stamatis D."/>
            <person name="Reddy T."/>
            <person name="Daum C."/>
            <person name="Shapiro N."/>
            <person name="Ivanova N."/>
            <person name="Kyrpides N."/>
            <person name="Woyke T."/>
        </authorList>
    </citation>
    <scope>NUCLEOTIDE SEQUENCE</scope>
    <source>
        <strain evidence="2">P5626</strain>
    </source>
</reference>
<dbReference type="Proteomes" id="UP000295270">
    <property type="component" value="Unassembled WGS sequence"/>
</dbReference>
<feature type="signal peptide" evidence="1">
    <location>
        <begin position="1"/>
        <end position="21"/>
    </location>
</feature>
<dbReference type="RefSeq" id="WP_132034000.1">
    <property type="nucleotide sequence ID" value="NZ_QWDN01000002.1"/>
</dbReference>